<dbReference type="STRING" id="1073327.SAMN04488108_0131"/>
<dbReference type="RefSeq" id="WP_073569827.1">
    <property type="nucleotide sequence ID" value="NZ_FRXN01000001.1"/>
</dbReference>
<feature type="signal peptide" evidence="1">
    <location>
        <begin position="1"/>
        <end position="26"/>
    </location>
</feature>
<dbReference type="AlphaFoldDB" id="A0A1M7Z3T2"/>
<dbReference type="PANTHER" id="PTHR43283">
    <property type="entry name" value="BETA-LACTAMASE-RELATED"/>
    <property type="match status" value="1"/>
</dbReference>
<dbReference type="OrthoDB" id="9773047at2"/>
<dbReference type="Proteomes" id="UP000184609">
    <property type="component" value="Unassembled WGS sequence"/>
</dbReference>
<reference evidence="4" key="1">
    <citation type="submission" date="2016-12" db="EMBL/GenBank/DDBJ databases">
        <authorList>
            <person name="Varghese N."/>
            <person name="Submissions S."/>
        </authorList>
    </citation>
    <scope>NUCLEOTIDE SEQUENCE [LARGE SCALE GENOMIC DNA]</scope>
    <source>
        <strain evidence="4">DSM 25035</strain>
    </source>
</reference>
<dbReference type="InterPro" id="IPR050789">
    <property type="entry name" value="Diverse_Enzym_Activities"/>
</dbReference>
<evidence type="ECO:0000313" key="4">
    <source>
        <dbReference type="Proteomes" id="UP000184609"/>
    </source>
</evidence>
<dbReference type="InterPro" id="IPR001466">
    <property type="entry name" value="Beta-lactam-related"/>
</dbReference>
<keyword evidence="1" id="KW-0732">Signal</keyword>
<protein>
    <submittedName>
        <fullName evidence="3">CubicO group peptidase, beta-lactamase class C family</fullName>
    </submittedName>
</protein>
<dbReference type="Pfam" id="PF00144">
    <property type="entry name" value="Beta-lactamase"/>
    <property type="match status" value="1"/>
</dbReference>
<dbReference type="EMBL" id="FRXN01000001">
    <property type="protein sequence ID" value="SHO59495.1"/>
    <property type="molecule type" value="Genomic_DNA"/>
</dbReference>
<accession>A0A1M7Z3T2</accession>
<proteinExistence type="predicted"/>
<gene>
    <name evidence="3" type="ORF">SAMN04488108_0131</name>
</gene>
<evidence type="ECO:0000259" key="2">
    <source>
        <dbReference type="Pfam" id="PF00144"/>
    </source>
</evidence>
<evidence type="ECO:0000256" key="1">
    <source>
        <dbReference type="SAM" id="SignalP"/>
    </source>
</evidence>
<evidence type="ECO:0000313" key="3">
    <source>
        <dbReference type="EMBL" id="SHO59495.1"/>
    </source>
</evidence>
<feature type="chain" id="PRO_5013042838" evidence="1">
    <location>
        <begin position="27"/>
        <end position="457"/>
    </location>
</feature>
<sequence length="457" mass="51121">MKNLKTTIFRMGFAFGLTLISGMSYSQDNPLAKYLEVPGAKVTLPINFAKSPFSLEFSQQALKSFENFHYQMGGDHAVYYNLHLSEMLPTATSKPNELYRPLDKSLNAEIGNKVTFPVKEGELTVNEYVVHPNHRVQGALMIHKGKIVYEAYPGMNPMDMHAWMSPGKTTVGLVIAQLEAEGKVDMQKEVVDYIPEFKGTNWDGIKMIDAANMATGLQLEETLDAIINPSSIIVKFFSAEFGTANPETGKVDDWLDILKDAEKIEGEKPGEVFRYSSAVTQIFVVIAERIENKTWAKLFEERVWGKMTARLDMQHHLTPDGTSVAHGLISTTLEDFGRFGMLFTPSWEKAAVTPVVSAEVLKRLQTGGSVEAFRRGAKFKGLTEEFQEEPLMNSFQFDAVFSDGALYKHGNVGQGIYIDPERDFVGVYFSTNGYIPPYGEDKMMGYLRRSAKYLAGQ</sequence>
<organism evidence="3 4">
    <name type="scientific">Algoriphagus zhangzhouensis</name>
    <dbReference type="NCBI Taxonomy" id="1073327"/>
    <lineage>
        <taxon>Bacteria</taxon>
        <taxon>Pseudomonadati</taxon>
        <taxon>Bacteroidota</taxon>
        <taxon>Cytophagia</taxon>
        <taxon>Cytophagales</taxon>
        <taxon>Cyclobacteriaceae</taxon>
        <taxon>Algoriphagus</taxon>
    </lineage>
</organism>
<feature type="domain" description="Beta-lactamase-related" evidence="2">
    <location>
        <begin position="140"/>
        <end position="436"/>
    </location>
</feature>
<keyword evidence="4" id="KW-1185">Reference proteome</keyword>
<dbReference type="PANTHER" id="PTHR43283:SF7">
    <property type="entry name" value="BETA-LACTAMASE-RELATED DOMAIN-CONTAINING PROTEIN"/>
    <property type="match status" value="1"/>
</dbReference>
<dbReference type="InterPro" id="IPR012338">
    <property type="entry name" value="Beta-lactam/transpept-like"/>
</dbReference>
<dbReference type="SUPFAM" id="SSF56601">
    <property type="entry name" value="beta-lactamase/transpeptidase-like"/>
    <property type="match status" value="1"/>
</dbReference>
<dbReference type="Gene3D" id="3.40.710.10">
    <property type="entry name" value="DD-peptidase/beta-lactamase superfamily"/>
    <property type="match status" value="1"/>
</dbReference>
<name>A0A1M7Z3T2_9BACT</name>